<dbReference type="SUPFAM" id="SSF52540">
    <property type="entry name" value="P-loop containing nucleoside triphosphate hydrolases"/>
    <property type="match status" value="1"/>
</dbReference>
<sequence>MNQTLMNCIEKGKNKRVMVCGKKGCGKSALIKKMLENYILTEETDNGTSLLVFDNHARFGYTYAELSTPFENYNGKLVDILCESKSYPIVVSNLLLKEDDLSDIIKTRNVPCTVILETQFPHRENVLQGKLDDIIIFYCDLYSKLDFFKSLNCKRETCLTCSTGELQKIFSDVDKKKYIHYHRGETCCEINTGIFDVYNKFKINDELKKSIDDERKNRDEGRFSFADYGSYEQYP</sequence>
<dbReference type="EMBL" id="MN739787">
    <property type="protein sequence ID" value="QHT26395.1"/>
    <property type="molecule type" value="Genomic_DNA"/>
</dbReference>
<protein>
    <submittedName>
        <fullName evidence="1">Uncharacterized protein</fullName>
    </submittedName>
</protein>
<name>A0A6C0EGD1_9ZZZZ</name>
<reference evidence="1" key="1">
    <citation type="journal article" date="2020" name="Nature">
        <title>Giant virus diversity and host interactions through global metagenomics.</title>
        <authorList>
            <person name="Schulz F."/>
            <person name="Roux S."/>
            <person name="Paez-Espino D."/>
            <person name="Jungbluth S."/>
            <person name="Walsh D.A."/>
            <person name="Denef V.J."/>
            <person name="McMahon K.D."/>
            <person name="Konstantinidis K.T."/>
            <person name="Eloe-Fadrosh E.A."/>
            <person name="Kyrpides N.C."/>
            <person name="Woyke T."/>
        </authorList>
    </citation>
    <scope>NUCLEOTIDE SEQUENCE</scope>
    <source>
        <strain evidence="1">GVMAG-M-3300023179-27</strain>
    </source>
</reference>
<accession>A0A6C0EGD1</accession>
<dbReference type="InterPro" id="IPR027417">
    <property type="entry name" value="P-loop_NTPase"/>
</dbReference>
<dbReference type="AlphaFoldDB" id="A0A6C0EGD1"/>
<proteinExistence type="predicted"/>
<organism evidence="1">
    <name type="scientific">viral metagenome</name>
    <dbReference type="NCBI Taxonomy" id="1070528"/>
    <lineage>
        <taxon>unclassified sequences</taxon>
        <taxon>metagenomes</taxon>
        <taxon>organismal metagenomes</taxon>
    </lineage>
</organism>
<evidence type="ECO:0000313" key="1">
    <source>
        <dbReference type="EMBL" id="QHT26395.1"/>
    </source>
</evidence>
<dbReference type="Gene3D" id="3.40.50.300">
    <property type="entry name" value="P-loop containing nucleotide triphosphate hydrolases"/>
    <property type="match status" value="1"/>
</dbReference>